<accession>A0A514DIG8</accession>
<dbReference type="InterPro" id="IPR025475">
    <property type="entry name" value="DUF4326"/>
</dbReference>
<name>A0A514DIG8_9CAUD</name>
<reference evidence="2 3" key="1">
    <citation type="submission" date="2019-05" db="EMBL/GenBank/DDBJ databases">
        <authorList>
            <person name="Bortz R.L."/>
            <person name="Chamarti P."/>
            <person name="Chen A."/>
            <person name="Green M."/>
            <person name="Imtiaz R.Z."/>
            <person name="Johnson B."/>
            <person name="Patel V."/>
            <person name="Skrocki B.M."/>
            <person name="Butela K.A."/>
            <person name="Garlena R.A."/>
            <person name="Russell D.A."/>
            <person name="Pope W.H."/>
            <person name="Jacobs-Sera D."/>
            <person name="Hatfull G.F."/>
        </authorList>
    </citation>
    <scope>NUCLEOTIDE SEQUENCE [LARGE SCALE GENOMIC DNA]</scope>
</reference>
<keyword evidence="3" id="KW-1185">Reference proteome</keyword>
<evidence type="ECO:0000313" key="2">
    <source>
        <dbReference type="EMBL" id="QDH93402.1"/>
    </source>
</evidence>
<dbReference type="Proteomes" id="UP000320284">
    <property type="component" value="Segment"/>
</dbReference>
<proteinExistence type="predicted"/>
<evidence type="ECO:0000259" key="1">
    <source>
        <dbReference type="Pfam" id="PF14216"/>
    </source>
</evidence>
<organism evidence="2 3">
    <name type="scientific">Gordonia phage Sekhmet</name>
    <dbReference type="NCBI Taxonomy" id="2591209"/>
    <lineage>
        <taxon>Viruses</taxon>
        <taxon>Duplodnaviria</taxon>
        <taxon>Heunggongvirae</taxon>
        <taxon>Uroviricota</taxon>
        <taxon>Caudoviricetes</taxon>
        <taxon>Beenievirus</taxon>
        <taxon>Beenievirus sekhmet</taxon>
    </lineage>
</organism>
<dbReference type="RefSeq" id="YP_010654152.1">
    <property type="nucleotide sequence ID" value="NC_070807.1"/>
</dbReference>
<dbReference type="KEGG" id="vg:77929996"/>
<gene>
    <name evidence="2" type="primary">64</name>
    <name evidence="2" type="ORF">SEA_SEKHMET_64</name>
</gene>
<feature type="domain" description="DUF4326" evidence="1">
    <location>
        <begin position="8"/>
        <end position="110"/>
    </location>
</feature>
<sequence length="117" mass="13551">MPQRIQRKRTKGWRMPGTAIYVGRPSRWGNPFLIEEAIEAEYSDPRRACVSHYRAWMEGAPEYEDVIYGHDRRELREALRDLRSWDLACWCPLDDGHGNRVPCHADVLLELANGGDA</sequence>
<evidence type="ECO:0000313" key="3">
    <source>
        <dbReference type="Proteomes" id="UP000320284"/>
    </source>
</evidence>
<dbReference type="GeneID" id="77929996"/>
<dbReference type="EMBL" id="MK937609">
    <property type="protein sequence ID" value="QDH93402.1"/>
    <property type="molecule type" value="Genomic_DNA"/>
</dbReference>
<protein>
    <recommendedName>
        <fullName evidence="1">DUF4326 domain-containing protein</fullName>
    </recommendedName>
</protein>
<dbReference type="Pfam" id="PF14216">
    <property type="entry name" value="DUF4326"/>
    <property type="match status" value="1"/>
</dbReference>